<gene>
    <name evidence="2" type="ORF">FLAG1_00804</name>
</gene>
<keyword evidence="1" id="KW-0472">Membrane</keyword>
<feature type="transmembrane region" description="Helical" evidence="1">
    <location>
        <begin position="92"/>
        <end position="113"/>
    </location>
</feature>
<evidence type="ECO:0000256" key="1">
    <source>
        <dbReference type="SAM" id="Phobius"/>
    </source>
</evidence>
<reference evidence="2 3" key="1">
    <citation type="submission" date="2015-04" db="EMBL/GenBank/DDBJ databases">
        <title>The draft genome sequence of Fusarium langsethiae, a T-2/HT-2 mycotoxin producer.</title>
        <authorList>
            <person name="Lysoe E."/>
            <person name="Divon H.H."/>
            <person name="Terzi V."/>
            <person name="Orru L."/>
            <person name="Lamontanara A."/>
            <person name="Kolseth A.-K."/>
            <person name="Frandsen R.J."/>
            <person name="Nielsen K."/>
            <person name="Thrane U."/>
        </authorList>
    </citation>
    <scope>NUCLEOTIDE SEQUENCE [LARGE SCALE GENOMIC DNA]</scope>
    <source>
        <strain evidence="2 3">Fl201059</strain>
    </source>
</reference>
<organism evidence="2 3">
    <name type="scientific">Fusarium langsethiae</name>
    <dbReference type="NCBI Taxonomy" id="179993"/>
    <lineage>
        <taxon>Eukaryota</taxon>
        <taxon>Fungi</taxon>
        <taxon>Dikarya</taxon>
        <taxon>Ascomycota</taxon>
        <taxon>Pezizomycotina</taxon>
        <taxon>Sordariomycetes</taxon>
        <taxon>Hypocreomycetidae</taxon>
        <taxon>Hypocreales</taxon>
        <taxon>Nectriaceae</taxon>
        <taxon>Fusarium</taxon>
    </lineage>
</organism>
<keyword evidence="1" id="KW-0812">Transmembrane</keyword>
<feature type="transmembrane region" description="Helical" evidence="1">
    <location>
        <begin position="60"/>
        <end position="77"/>
    </location>
</feature>
<proteinExistence type="predicted"/>
<dbReference type="AlphaFoldDB" id="A0A0M9F5G0"/>
<comment type="caution">
    <text evidence="2">The sequence shown here is derived from an EMBL/GenBank/DDBJ whole genome shotgun (WGS) entry which is preliminary data.</text>
</comment>
<accession>A0A0M9F5G0</accession>
<protein>
    <submittedName>
        <fullName evidence="2">Uncharacterized protein</fullName>
    </submittedName>
</protein>
<evidence type="ECO:0000313" key="2">
    <source>
        <dbReference type="EMBL" id="KPA46186.1"/>
    </source>
</evidence>
<dbReference type="Proteomes" id="UP000037904">
    <property type="component" value="Unassembled WGS sequence"/>
</dbReference>
<evidence type="ECO:0000313" key="3">
    <source>
        <dbReference type="Proteomes" id="UP000037904"/>
    </source>
</evidence>
<name>A0A0M9F5G0_FUSLA</name>
<keyword evidence="3" id="KW-1185">Reference proteome</keyword>
<dbReference type="OrthoDB" id="5075683at2759"/>
<keyword evidence="1" id="KW-1133">Transmembrane helix</keyword>
<sequence length="150" mass="17155">MGFKSDMLVVLMTAHLVYMEGPMRLGWKFRYTPAAPAPEYCSYASAFWYYLSHRQCFNQFLGIILRVHYIMGSLYWGSDSALNVVGKWFGPFSWWTTVLIVLSGSYLASGFLTARDAVHGMTARIMVPQGILRYLGGLMEVIWYLQALQK</sequence>
<dbReference type="EMBL" id="JXCE01000006">
    <property type="protein sequence ID" value="KPA46186.1"/>
    <property type="molecule type" value="Genomic_DNA"/>
</dbReference>